<dbReference type="AlphaFoldDB" id="A0A6M3LCJ7"/>
<evidence type="ECO:0000313" key="2">
    <source>
        <dbReference type="EMBL" id="QJA91104.1"/>
    </source>
</evidence>
<evidence type="ECO:0000256" key="1">
    <source>
        <dbReference type="SAM" id="MobiDB-lite"/>
    </source>
</evidence>
<sequence>MEKPAVLVAKLEQLRFFVDKLQEALGWYIEIVKRSKDDKDYEVTLRFTLTYKGRAWPDIVSNPDMQSVLVLAVQNKIETLWEAEKKRLENGNGNGNGKTKVGRKPPRT</sequence>
<name>A0A6M3LCJ7_9ZZZZ</name>
<feature type="region of interest" description="Disordered" evidence="1">
    <location>
        <begin position="86"/>
        <end position="108"/>
    </location>
</feature>
<gene>
    <name evidence="2" type="ORF">MM415B03472_0002</name>
</gene>
<proteinExistence type="predicted"/>
<reference evidence="2" key="1">
    <citation type="submission" date="2020-03" db="EMBL/GenBank/DDBJ databases">
        <title>The deep terrestrial virosphere.</title>
        <authorList>
            <person name="Holmfeldt K."/>
            <person name="Nilsson E."/>
            <person name="Simone D."/>
            <person name="Lopez-Fernandez M."/>
            <person name="Wu X."/>
            <person name="de Brujin I."/>
            <person name="Lundin D."/>
            <person name="Andersson A."/>
            <person name="Bertilsson S."/>
            <person name="Dopson M."/>
        </authorList>
    </citation>
    <scope>NUCLEOTIDE SEQUENCE</scope>
    <source>
        <strain evidence="2">MM415B03472</strain>
    </source>
</reference>
<dbReference type="EMBL" id="MT142962">
    <property type="protein sequence ID" value="QJA91104.1"/>
    <property type="molecule type" value="Genomic_DNA"/>
</dbReference>
<protein>
    <submittedName>
        <fullName evidence="2">Uncharacterized protein</fullName>
    </submittedName>
</protein>
<accession>A0A6M3LCJ7</accession>
<organism evidence="2">
    <name type="scientific">viral metagenome</name>
    <dbReference type="NCBI Taxonomy" id="1070528"/>
    <lineage>
        <taxon>unclassified sequences</taxon>
        <taxon>metagenomes</taxon>
        <taxon>organismal metagenomes</taxon>
    </lineage>
</organism>